<dbReference type="EC" id="2.7.1.138" evidence="22"/>
<dbReference type="PANTHER" id="PTHR12358">
    <property type="entry name" value="SPHINGOSINE KINASE"/>
    <property type="match status" value="1"/>
</dbReference>
<keyword evidence="9" id="KW-0999">Mitochondrion inner membrane</keyword>
<dbReference type="AlphaFoldDB" id="A0AAD9KP60"/>
<evidence type="ECO:0000256" key="22">
    <source>
        <dbReference type="ARBA" id="ARBA00026096"/>
    </source>
</evidence>
<comment type="cofactor">
    <cofactor evidence="1">
        <name>Mg(2+)</name>
        <dbReference type="ChEBI" id="CHEBI:18420"/>
    </cofactor>
</comment>
<protein>
    <recommendedName>
        <fullName evidence="24">Acylglycerol kinase, mitochondrial</fullName>
        <ecNumber evidence="5">2.7.1.107</ecNumber>
        <ecNumber evidence="22">2.7.1.138</ecNumber>
        <ecNumber evidence="23">2.7.1.94</ecNumber>
    </recommendedName>
    <alternativeName>
        <fullName evidence="25">Multiple substrate lipid kinase</fullName>
    </alternativeName>
</protein>
<dbReference type="EMBL" id="JAODUO010000776">
    <property type="protein sequence ID" value="KAK2174797.1"/>
    <property type="molecule type" value="Genomic_DNA"/>
</dbReference>
<proteinExistence type="inferred from homology"/>
<dbReference type="GO" id="GO:0001729">
    <property type="term" value="F:ceramide kinase activity"/>
    <property type="evidence" value="ECO:0007669"/>
    <property type="project" value="UniProtKB-EC"/>
</dbReference>
<keyword evidence="11" id="KW-0443">Lipid metabolism</keyword>
<dbReference type="InterPro" id="IPR001206">
    <property type="entry name" value="Diacylglycerol_kinase_cat_dom"/>
</dbReference>
<comment type="catalytic activity">
    <reaction evidence="29">
        <text>N-(hexanoyl)sphing-4-enine + ATP = N-hexanoylsphing-4-enine 1-phosphate + ADP + H(+)</text>
        <dbReference type="Rhea" id="RHEA:43312"/>
        <dbReference type="ChEBI" id="CHEBI:15378"/>
        <dbReference type="ChEBI" id="CHEBI:30616"/>
        <dbReference type="ChEBI" id="CHEBI:63867"/>
        <dbReference type="ChEBI" id="CHEBI:82959"/>
        <dbReference type="ChEBI" id="CHEBI:456216"/>
    </reaction>
    <physiologicalReaction direction="left-to-right" evidence="29">
        <dbReference type="Rhea" id="RHEA:43313"/>
    </physiologicalReaction>
</comment>
<dbReference type="InterPro" id="IPR050187">
    <property type="entry name" value="Lipid_Phosphate_FormReg"/>
</dbReference>
<evidence type="ECO:0000259" key="30">
    <source>
        <dbReference type="PROSITE" id="PS50146"/>
    </source>
</evidence>
<dbReference type="GO" id="GO:0046513">
    <property type="term" value="P:ceramide biosynthetic process"/>
    <property type="evidence" value="ECO:0007669"/>
    <property type="project" value="TreeGrafter"/>
</dbReference>
<evidence type="ECO:0000256" key="27">
    <source>
        <dbReference type="ARBA" id="ARBA00048034"/>
    </source>
</evidence>
<dbReference type="EC" id="2.7.1.107" evidence="5"/>
<keyword evidence="32" id="KW-1185">Reference proteome</keyword>
<dbReference type="InterPro" id="IPR016064">
    <property type="entry name" value="NAD/diacylglycerol_kinase_sf"/>
</dbReference>
<dbReference type="PROSITE" id="PS50146">
    <property type="entry name" value="DAGK"/>
    <property type="match status" value="1"/>
</dbReference>
<dbReference type="Pfam" id="PF19712">
    <property type="entry name" value="AGK_C"/>
    <property type="match status" value="1"/>
</dbReference>
<evidence type="ECO:0000256" key="16">
    <source>
        <dbReference type="ARBA" id="ARBA00024483"/>
    </source>
</evidence>
<evidence type="ECO:0000313" key="31">
    <source>
        <dbReference type="EMBL" id="KAK2174797.1"/>
    </source>
</evidence>
<evidence type="ECO:0000256" key="4">
    <source>
        <dbReference type="ARBA" id="ARBA00005175"/>
    </source>
</evidence>
<dbReference type="Gene3D" id="3.40.50.10330">
    <property type="entry name" value="Probable inorganic polyphosphate/atp-NAD kinase, domain 1"/>
    <property type="match status" value="1"/>
</dbReference>
<dbReference type="GO" id="GO:0046512">
    <property type="term" value="P:sphingosine biosynthetic process"/>
    <property type="evidence" value="ECO:0007669"/>
    <property type="project" value="TreeGrafter"/>
</dbReference>
<evidence type="ECO:0000256" key="14">
    <source>
        <dbReference type="ARBA" id="ARBA00023371"/>
    </source>
</evidence>
<dbReference type="GO" id="GO:0047620">
    <property type="term" value="F:acylglycerol kinase activity"/>
    <property type="evidence" value="ECO:0007669"/>
    <property type="project" value="UniProtKB-EC"/>
</dbReference>
<keyword evidence="7" id="KW-0547">Nucleotide-binding</keyword>
<feature type="domain" description="DAGKc" evidence="30">
    <location>
        <begin position="61"/>
        <end position="201"/>
    </location>
</feature>
<comment type="subcellular location">
    <subcellularLocation>
        <location evidence="3">Mitochondrion inner membrane</location>
        <topology evidence="3">Peripheral membrane protein</topology>
    </subcellularLocation>
    <subcellularLocation>
        <location evidence="2">Mitochondrion intermembrane space</location>
    </subcellularLocation>
</comment>
<evidence type="ECO:0000256" key="23">
    <source>
        <dbReference type="ARBA" id="ARBA00026098"/>
    </source>
</evidence>
<dbReference type="GO" id="GO:0004143">
    <property type="term" value="F:ATP-dependent diacylglycerol kinase activity"/>
    <property type="evidence" value="ECO:0007669"/>
    <property type="project" value="UniProtKB-EC"/>
</dbReference>
<evidence type="ECO:0000256" key="9">
    <source>
        <dbReference type="ARBA" id="ARBA00022792"/>
    </source>
</evidence>
<evidence type="ECO:0000256" key="29">
    <source>
        <dbReference type="ARBA" id="ARBA00048876"/>
    </source>
</evidence>
<comment type="catalytic activity">
    <reaction evidence="18">
        <text>a 1-acyl-sn-glycerol + ATP = a 1-acyl-sn-glycero-3-phosphate + ADP + H(+)</text>
        <dbReference type="Rhea" id="RHEA:33747"/>
        <dbReference type="ChEBI" id="CHEBI:15378"/>
        <dbReference type="ChEBI" id="CHEBI:30616"/>
        <dbReference type="ChEBI" id="CHEBI:57970"/>
        <dbReference type="ChEBI" id="CHEBI:64683"/>
        <dbReference type="ChEBI" id="CHEBI:456216"/>
    </reaction>
    <physiologicalReaction direction="left-to-right" evidence="18">
        <dbReference type="Rhea" id="RHEA:33748"/>
    </physiologicalReaction>
</comment>
<keyword evidence="6" id="KW-0808">Transferase</keyword>
<organism evidence="31 32">
    <name type="scientific">Ridgeia piscesae</name>
    <name type="common">Tubeworm</name>
    <dbReference type="NCBI Taxonomy" id="27915"/>
    <lineage>
        <taxon>Eukaryota</taxon>
        <taxon>Metazoa</taxon>
        <taxon>Spiralia</taxon>
        <taxon>Lophotrochozoa</taxon>
        <taxon>Annelida</taxon>
        <taxon>Polychaeta</taxon>
        <taxon>Sedentaria</taxon>
        <taxon>Canalipalpata</taxon>
        <taxon>Sabellida</taxon>
        <taxon>Siboglinidae</taxon>
        <taxon>Ridgeia</taxon>
    </lineage>
</organism>
<dbReference type="SUPFAM" id="SSF111331">
    <property type="entry name" value="NAD kinase/diacylglycerol kinase-like"/>
    <property type="match status" value="1"/>
</dbReference>
<name>A0AAD9KP60_RIDPI</name>
<dbReference type="CDD" id="cd01653">
    <property type="entry name" value="GATase1"/>
    <property type="match status" value="1"/>
</dbReference>
<dbReference type="EC" id="2.7.1.94" evidence="23"/>
<evidence type="ECO:0000256" key="1">
    <source>
        <dbReference type="ARBA" id="ARBA00001946"/>
    </source>
</evidence>
<dbReference type="Pfam" id="PF00781">
    <property type="entry name" value="DAGK_cat"/>
    <property type="match status" value="1"/>
</dbReference>
<dbReference type="InterPro" id="IPR017438">
    <property type="entry name" value="ATP-NAD_kinase_N"/>
</dbReference>
<evidence type="ECO:0000256" key="7">
    <source>
        <dbReference type="ARBA" id="ARBA00022741"/>
    </source>
</evidence>
<evidence type="ECO:0000256" key="15">
    <source>
        <dbReference type="ARBA" id="ARBA00023411"/>
    </source>
</evidence>
<evidence type="ECO:0000256" key="3">
    <source>
        <dbReference type="ARBA" id="ARBA00004637"/>
    </source>
</evidence>
<keyword evidence="12" id="KW-0496">Mitochondrion</keyword>
<sequence>MAAIGNFFKTIRNNWKKTVFFTGVGAYGVKFLNNKYEESLIRRAYCLEAQKYGNEPLKTGERARRVTVFLNPAASGGKAKALFEKNAAPLLHMAGLDVTVVKTEYEGQAKQYMEVLDDTDAVIVAGGDGTLSEVVTGLLRRFGDEKCRLPIGIVPVGATNSLAKILFGKGESDVRWMADAAMSVIKGTTRDVDVLFIKGEGEGRNVYALSGIEWGAYNDAEQAKKRYWYFGPLKHRLTYVLPSMGQWPPVINANLAFSPPCQGCSRCYTPPPKVTWKWWHIFLQPHREVPQKDYSKVDNPECGKWYSNDVSTVQFVAQINNNLPANEETAGSAVIRTWPSDISKKDFIKDGWRRMKGEESDLPIETRSVGEFSLQPHIPEGKEAWFTIDNELYEAMPISVKLLRDKIRIFSPPRALVTDTNTQQFLQDSQQNVPIVA</sequence>
<evidence type="ECO:0000256" key="20">
    <source>
        <dbReference type="ARBA" id="ARBA00024636"/>
    </source>
</evidence>
<comment type="catalytic activity">
    <reaction evidence="15">
        <text>a 1,2-diacyl-sn-glycerol + ATP = a 1,2-diacyl-sn-glycero-3-phosphate + ADP + H(+)</text>
        <dbReference type="Rhea" id="RHEA:10272"/>
        <dbReference type="ChEBI" id="CHEBI:15378"/>
        <dbReference type="ChEBI" id="CHEBI:17815"/>
        <dbReference type="ChEBI" id="CHEBI:30616"/>
        <dbReference type="ChEBI" id="CHEBI:58608"/>
        <dbReference type="ChEBI" id="CHEBI:456216"/>
        <dbReference type="EC" id="2.7.1.107"/>
    </reaction>
    <physiologicalReaction direction="left-to-right" evidence="15">
        <dbReference type="Rhea" id="RHEA:10273"/>
    </physiologicalReaction>
</comment>
<dbReference type="SMART" id="SM00046">
    <property type="entry name" value="DAGKc"/>
    <property type="match status" value="1"/>
</dbReference>
<reference evidence="31" key="1">
    <citation type="journal article" date="2023" name="Mol. Biol. Evol.">
        <title>Third-Generation Sequencing Reveals the Adaptive Role of the Epigenome in Three Deep-Sea Polychaetes.</title>
        <authorList>
            <person name="Perez M."/>
            <person name="Aroh O."/>
            <person name="Sun Y."/>
            <person name="Lan Y."/>
            <person name="Juniper S.K."/>
            <person name="Young C.R."/>
            <person name="Angers B."/>
            <person name="Qian P.Y."/>
        </authorList>
    </citation>
    <scope>NUCLEOTIDE SEQUENCE</scope>
    <source>
        <strain evidence="31">R07B-5</strain>
    </source>
</reference>
<evidence type="ECO:0000256" key="6">
    <source>
        <dbReference type="ARBA" id="ARBA00022679"/>
    </source>
</evidence>
<evidence type="ECO:0000256" key="21">
    <source>
        <dbReference type="ARBA" id="ARBA00025749"/>
    </source>
</evidence>
<comment type="catalytic activity">
    <reaction evidence="19">
        <text>2-(5Z,8Z,11Z,14Z-eicosatetraenoyl)-glycerol + ATP = 2-(5Z,8Z,11Z,14Z-eicosatetraenoyl)-sn-glycero-3-phosphate + ADP + H(+)</text>
        <dbReference type="Rhea" id="RHEA:43316"/>
        <dbReference type="ChEBI" id="CHEBI:15378"/>
        <dbReference type="ChEBI" id="CHEBI:30616"/>
        <dbReference type="ChEBI" id="CHEBI:52392"/>
        <dbReference type="ChEBI" id="CHEBI:78209"/>
        <dbReference type="ChEBI" id="CHEBI:456216"/>
    </reaction>
    <physiologicalReaction direction="left-to-right" evidence="19">
        <dbReference type="Rhea" id="RHEA:43317"/>
    </physiologicalReaction>
</comment>
<dbReference type="GO" id="GO:0005524">
    <property type="term" value="F:ATP binding"/>
    <property type="evidence" value="ECO:0007669"/>
    <property type="project" value="UniProtKB-KW"/>
</dbReference>
<keyword evidence="10" id="KW-0067">ATP-binding</keyword>
<evidence type="ECO:0000256" key="26">
    <source>
        <dbReference type="ARBA" id="ARBA00044480"/>
    </source>
</evidence>
<evidence type="ECO:0000256" key="12">
    <source>
        <dbReference type="ARBA" id="ARBA00023128"/>
    </source>
</evidence>
<dbReference type="Proteomes" id="UP001209878">
    <property type="component" value="Unassembled WGS sequence"/>
</dbReference>
<evidence type="ECO:0000256" key="13">
    <source>
        <dbReference type="ARBA" id="ARBA00023136"/>
    </source>
</evidence>
<keyword evidence="8" id="KW-0418">Kinase</keyword>
<dbReference type="GO" id="GO:0005758">
    <property type="term" value="C:mitochondrial intermembrane space"/>
    <property type="evidence" value="ECO:0007669"/>
    <property type="project" value="UniProtKB-SubCell"/>
</dbReference>
<comment type="catalytic activity">
    <reaction evidence="20">
        <text>1-hexadecanoyl-sn-glycerol + ATP = 1-hexadecanoyl-sn-glycero-3-phosphate + ADP + H(+)</text>
        <dbReference type="Rhea" id="RHEA:43308"/>
        <dbReference type="ChEBI" id="CHEBI:15378"/>
        <dbReference type="ChEBI" id="CHEBI:30616"/>
        <dbReference type="ChEBI" id="CHEBI:57518"/>
        <dbReference type="ChEBI" id="CHEBI:75542"/>
        <dbReference type="ChEBI" id="CHEBI:456216"/>
    </reaction>
    <physiologicalReaction direction="left-to-right" evidence="20">
        <dbReference type="Rhea" id="RHEA:43309"/>
    </physiologicalReaction>
</comment>
<comment type="catalytic activity">
    <reaction evidence="14">
        <text>1,2-di-(9Z-octadecenoyl)-sn-glycerol + ATP = 1,2-di-(9Z-octadecenoyl)-sn-glycero-3-phosphate + ADP + H(+)</text>
        <dbReference type="Rhea" id="RHEA:40327"/>
        <dbReference type="ChEBI" id="CHEBI:15378"/>
        <dbReference type="ChEBI" id="CHEBI:30616"/>
        <dbReference type="ChEBI" id="CHEBI:52333"/>
        <dbReference type="ChEBI" id="CHEBI:74546"/>
        <dbReference type="ChEBI" id="CHEBI:456216"/>
    </reaction>
    <physiologicalReaction direction="left-to-right" evidence="14">
        <dbReference type="Rhea" id="RHEA:40328"/>
    </physiologicalReaction>
</comment>
<evidence type="ECO:0000256" key="5">
    <source>
        <dbReference type="ARBA" id="ARBA00012133"/>
    </source>
</evidence>
<gene>
    <name evidence="31" type="ORF">NP493_777g01034</name>
</gene>
<comment type="pathway">
    <text evidence="4">Lipid metabolism; glycerolipid metabolism.</text>
</comment>
<comment type="caution">
    <text evidence="31">The sequence shown here is derived from an EMBL/GenBank/DDBJ whole genome shotgun (WGS) entry which is preliminary data.</text>
</comment>
<evidence type="ECO:0000256" key="8">
    <source>
        <dbReference type="ARBA" id="ARBA00022777"/>
    </source>
</evidence>
<evidence type="ECO:0000256" key="10">
    <source>
        <dbReference type="ARBA" id="ARBA00022840"/>
    </source>
</evidence>
<dbReference type="GO" id="GO:0005743">
    <property type="term" value="C:mitochondrial inner membrane"/>
    <property type="evidence" value="ECO:0007669"/>
    <property type="project" value="UniProtKB-SubCell"/>
</dbReference>
<evidence type="ECO:0000256" key="11">
    <source>
        <dbReference type="ARBA" id="ARBA00023098"/>
    </source>
</evidence>
<comment type="catalytic activity">
    <reaction evidence="16">
        <text>1-(5Z,8Z,11Z,14Z-eicosatetraenoyl)-sn-glycerol + ATP = 1-(5Z,8Z,11Z,14Z-eicosatetraenoyl)-sn-glycero-3-phosphate + ADP + H(+)</text>
        <dbReference type="Rhea" id="RHEA:43328"/>
        <dbReference type="ChEBI" id="CHEBI:15378"/>
        <dbReference type="ChEBI" id="CHEBI:30616"/>
        <dbReference type="ChEBI" id="CHEBI:34071"/>
        <dbReference type="ChEBI" id="CHEBI:74938"/>
        <dbReference type="ChEBI" id="CHEBI:456216"/>
    </reaction>
    <physiologicalReaction direction="left-to-right" evidence="16">
        <dbReference type="Rhea" id="RHEA:43329"/>
    </physiologicalReaction>
</comment>
<comment type="catalytic activity">
    <reaction evidence="27">
        <text>an N-acylsphing-4-enine + ATP = an N-acylsphing-4-enine 1-phosphate + ADP + H(+)</text>
        <dbReference type="Rhea" id="RHEA:17929"/>
        <dbReference type="ChEBI" id="CHEBI:15378"/>
        <dbReference type="ChEBI" id="CHEBI:30616"/>
        <dbReference type="ChEBI" id="CHEBI:52639"/>
        <dbReference type="ChEBI" id="CHEBI:57674"/>
        <dbReference type="ChEBI" id="CHEBI:456216"/>
        <dbReference type="EC" id="2.7.1.138"/>
    </reaction>
    <physiologicalReaction direction="left-to-right" evidence="27">
        <dbReference type="Rhea" id="RHEA:17930"/>
    </physiologicalReaction>
</comment>
<evidence type="ECO:0000313" key="32">
    <source>
        <dbReference type="Proteomes" id="UP001209878"/>
    </source>
</evidence>
<evidence type="ECO:0000256" key="18">
    <source>
        <dbReference type="ARBA" id="ARBA00024512"/>
    </source>
</evidence>
<comment type="similarity">
    <text evidence="21">Belongs to the AGK family.</text>
</comment>
<dbReference type="PANTHER" id="PTHR12358:SF31">
    <property type="entry name" value="ACYLGLYCEROL KINASE, MITOCHONDRIAL"/>
    <property type="match status" value="1"/>
</dbReference>
<keyword evidence="13" id="KW-0472">Membrane</keyword>
<evidence type="ECO:0000256" key="2">
    <source>
        <dbReference type="ARBA" id="ARBA00004569"/>
    </source>
</evidence>
<dbReference type="InterPro" id="IPR045579">
    <property type="entry name" value="AGK_C"/>
</dbReference>
<comment type="catalytic activity">
    <reaction evidence="28">
        <text>a monoacylglycerol + ATP = a monoacyl-sn-glycero-3-phosphate + ADP + H(+)</text>
        <dbReference type="Rhea" id="RHEA:19293"/>
        <dbReference type="ChEBI" id="CHEBI:15378"/>
        <dbReference type="ChEBI" id="CHEBI:17408"/>
        <dbReference type="ChEBI" id="CHEBI:30616"/>
        <dbReference type="ChEBI" id="CHEBI:77589"/>
        <dbReference type="ChEBI" id="CHEBI:456216"/>
        <dbReference type="EC" id="2.7.1.94"/>
    </reaction>
    <physiologicalReaction direction="left-to-right" evidence="28">
        <dbReference type="Rhea" id="RHEA:19294"/>
    </physiologicalReaction>
</comment>
<evidence type="ECO:0000256" key="19">
    <source>
        <dbReference type="ARBA" id="ARBA00024556"/>
    </source>
</evidence>
<comment type="catalytic activity">
    <reaction evidence="26">
        <text>a 2-acylglycerol + ATP = a 2-acyl-sn-glycerol 3-phosphate + ADP + H(+)</text>
        <dbReference type="Rhea" id="RHEA:39847"/>
        <dbReference type="ChEBI" id="CHEBI:15378"/>
        <dbReference type="ChEBI" id="CHEBI:17389"/>
        <dbReference type="ChEBI" id="CHEBI:30616"/>
        <dbReference type="ChEBI" id="CHEBI:64982"/>
        <dbReference type="ChEBI" id="CHEBI:456216"/>
    </reaction>
    <physiologicalReaction direction="left-to-right" evidence="26">
        <dbReference type="Rhea" id="RHEA:39848"/>
    </physiologicalReaction>
</comment>
<evidence type="ECO:0000256" key="17">
    <source>
        <dbReference type="ARBA" id="ARBA00024505"/>
    </source>
</evidence>
<evidence type="ECO:0000256" key="28">
    <source>
        <dbReference type="ARBA" id="ARBA00048663"/>
    </source>
</evidence>
<comment type="catalytic activity">
    <reaction evidence="17">
        <text>1-(9Z-octadecenoyl)-sn-glycerol + ATP = 1-(9Z-octadecenoyl)-sn-glycero-3-phosphate + ADP + H(+)</text>
        <dbReference type="Rhea" id="RHEA:41079"/>
        <dbReference type="ChEBI" id="CHEBI:15378"/>
        <dbReference type="ChEBI" id="CHEBI:30616"/>
        <dbReference type="ChEBI" id="CHEBI:74544"/>
        <dbReference type="ChEBI" id="CHEBI:75757"/>
        <dbReference type="ChEBI" id="CHEBI:456216"/>
    </reaction>
    <physiologicalReaction direction="left-to-right" evidence="17">
        <dbReference type="Rhea" id="RHEA:41080"/>
    </physiologicalReaction>
</comment>
<dbReference type="GO" id="GO:0015031">
    <property type="term" value="P:protein transport"/>
    <property type="evidence" value="ECO:0007669"/>
    <property type="project" value="UniProtKB-KW"/>
</dbReference>
<accession>A0AAD9KP60</accession>
<evidence type="ECO:0000256" key="25">
    <source>
        <dbReference type="ARBA" id="ARBA00030553"/>
    </source>
</evidence>
<evidence type="ECO:0000256" key="24">
    <source>
        <dbReference type="ARBA" id="ARBA00026142"/>
    </source>
</evidence>